<accession>A0A7Z6ST32</accession>
<dbReference type="EMBL" id="QELB01000053">
    <property type="protein sequence ID" value="RKU96249.1"/>
    <property type="molecule type" value="Genomic_DNA"/>
</dbReference>
<organism evidence="1 2">
    <name type="scientific">Helicobacter pylori</name>
    <name type="common">Campylobacter pylori</name>
    <dbReference type="NCBI Taxonomy" id="210"/>
    <lineage>
        <taxon>Bacteria</taxon>
        <taxon>Pseudomonadati</taxon>
        <taxon>Campylobacterota</taxon>
        <taxon>Epsilonproteobacteria</taxon>
        <taxon>Campylobacterales</taxon>
        <taxon>Helicobacteraceae</taxon>
        <taxon>Helicobacter</taxon>
    </lineage>
</organism>
<dbReference type="AlphaFoldDB" id="A0A7Z6ST32"/>
<protein>
    <submittedName>
        <fullName evidence="1">Uncharacterized protein</fullName>
    </submittedName>
</protein>
<proteinExistence type="predicted"/>
<comment type="caution">
    <text evidence="1">The sequence shown here is derived from an EMBL/GenBank/DDBJ whole genome shotgun (WGS) entry which is preliminary data.</text>
</comment>
<evidence type="ECO:0000313" key="1">
    <source>
        <dbReference type="EMBL" id="RKU96249.1"/>
    </source>
</evidence>
<name>A0A7Z6ST32_HELPX</name>
<reference evidence="1 2" key="1">
    <citation type="submission" date="2018-04" db="EMBL/GenBank/DDBJ databases">
        <title>Complete genome sequences of Helicobacter pylori.</title>
        <authorList>
            <person name="Palau M."/>
            <person name="Minana-Galbis D."/>
        </authorList>
    </citation>
    <scope>NUCLEOTIDE SEQUENCE [LARGE SCALE GENOMIC DNA]</scope>
    <source>
        <strain evidence="1 2">B518</strain>
    </source>
</reference>
<evidence type="ECO:0000313" key="2">
    <source>
        <dbReference type="Proteomes" id="UP000272192"/>
    </source>
</evidence>
<dbReference type="Proteomes" id="UP000272192">
    <property type="component" value="Unassembled WGS sequence"/>
</dbReference>
<sequence length="128" mass="15002">MAIRFDNNNNSEEWKMLFEKINNGSPFGVITFNKLIEPSSYFDEIMNSYISSEPTNQDRIKSFLINKRDFIGFVEIVIGPSESLFFVYENEPSAIFNLKNYLLVLAKMHCNPTAICYCENKQRFFNKK</sequence>
<gene>
    <name evidence="1" type="ORF">DB721_02735</name>
</gene>